<dbReference type="InterPro" id="IPR027417">
    <property type="entry name" value="P-loop_NTPase"/>
</dbReference>
<feature type="domain" description="ATPase AAA-type core" evidence="1">
    <location>
        <begin position="98"/>
        <end position="164"/>
    </location>
</feature>
<feature type="domain" description="OLD protein-like TOPRIM" evidence="2">
    <location>
        <begin position="216"/>
        <end position="285"/>
    </location>
</feature>
<organism evidence="3 4">
    <name type="scientific">Microbacterium bandirmense</name>
    <dbReference type="NCBI Taxonomy" id="3122050"/>
    <lineage>
        <taxon>Bacteria</taxon>
        <taxon>Bacillati</taxon>
        <taxon>Actinomycetota</taxon>
        <taxon>Actinomycetes</taxon>
        <taxon>Micrococcales</taxon>
        <taxon>Microbacteriaceae</taxon>
        <taxon>Microbacterium</taxon>
    </lineage>
</organism>
<dbReference type="Gene3D" id="3.40.50.300">
    <property type="entry name" value="P-loop containing nucleotide triphosphate hydrolases"/>
    <property type="match status" value="1"/>
</dbReference>
<keyword evidence="4" id="KW-1185">Reference proteome</keyword>
<sequence length="408" mass="44177">FVRRIPAGALSEFAGGELRTDNYPDGNKNWLLKHLYSNGDLEGELSRLVESLFSTPVFLDRQNFPPRIRAGEVGVAAPPANAITAEYSKASAMVPALDDQGDGIRSFTGLALVVLALSPEVLLLDEPESFLHPGQARAVGRWLAEVAHERNIQVLASTHDKDFLIGLLSAGRNESLQVLRIDRHSGGSSLRATTSDQLNGYWNDPVLRFSNILQGLFHERVIVCEGDVDCRFYAAVGEELAIQGNRRQITDNTLFVPSSGKNGMPKLLGVLADLGVDASVIADFDVLNSVDTLKAIVCGLGSEWDAELDAAYAAAVKHISVRAAEFWKDAKNAGLNSVPRGEATRAFSDLVEQLRARRLHVVPVGELEDFHRPVGKGPEWLPAALTAGAHKGDDVRKLLAQVIPGLED</sequence>
<gene>
    <name evidence="3" type="ORF">WDU99_10695</name>
</gene>
<dbReference type="Proteomes" id="UP001371224">
    <property type="component" value="Unassembled WGS sequence"/>
</dbReference>
<evidence type="ECO:0000259" key="1">
    <source>
        <dbReference type="Pfam" id="PF13304"/>
    </source>
</evidence>
<dbReference type="EMBL" id="JBBDGM010000007">
    <property type="protein sequence ID" value="MEJ1088786.1"/>
    <property type="molecule type" value="Genomic_DNA"/>
</dbReference>
<protein>
    <submittedName>
        <fullName evidence="3">AAA family ATPase</fullName>
    </submittedName>
</protein>
<proteinExistence type="predicted"/>
<dbReference type="Pfam" id="PF20469">
    <property type="entry name" value="OLD-like_TOPRIM"/>
    <property type="match status" value="1"/>
</dbReference>
<name>A0ABU8LCS9_9MICO</name>
<feature type="non-terminal residue" evidence="3">
    <location>
        <position position="1"/>
    </location>
</feature>
<evidence type="ECO:0000313" key="3">
    <source>
        <dbReference type="EMBL" id="MEJ1088786.1"/>
    </source>
</evidence>
<comment type="caution">
    <text evidence="3">The sequence shown here is derived from an EMBL/GenBank/DDBJ whole genome shotgun (WGS) entry which is preliminary data.</text>
</comment>
<evidence type="ECO:0000259" key="2">
    <source>
        <dbReference type="Pfam" id="PF20469"/>
    </source>
</evidence>
<dbReference type="RefSeq" id="WP_337332439.1">
    <property type="nucleotide sequence ID" value="NZ_JBBDGM010000007.1"/>
</dbReference>
<dbReference type="SUPFAM" id="SSF52540">
    <property type="entry name" value="P-loop containing nucleoside triphosphate hydrolases"/>
    <property type="match status" value="1"/>
</dbReference>
<dbReference type="InterPro" id="IPR034139">
    <property type="entry name" value="TOPRIM_OLD"/>
</dbReference>
<reference evidence="3 4" key="1">
    <citation type="submission" date="2024-02" db="EMBL/GenBank/DDBJ databases">
        <authorList>
            <person name="Saticioglu I.B."/>
        </authorList>
    </citation>
    <scope>NUCLEOTIDE SEQUENCE [LARGE SCALE GENOMIC DNA]</scope>
    <source>
        <strain evidence="3 4">Mu-80</strain>
    </source>
</reference>
<evidence type="ECO:0000313" key="4">
    <source>
        <dbReference type="Proteomes" id="UP001371224"/>
    </source>
</evidence>
<dbReference type="InterPro" id="IPR003959">
    <property type="entry name" value="ATPase_AAA_core"/>
</dbReference>
<accession>A0ABU8LCS9</accession>
<dbReference type="Pfam" id="PF13304">
    <property type="entry name" value="AAA_21"/>
    <property type="match status" value="1"/>
</dbReference>